<dbReference type="Proteomes" id="UP001081283">
    <property type="component" value="Unassembled WGS sequence"/>
</dbReference>
<reference evidence="4" key="1">
    <citation type="submission" date="2022-10" db="EMBL/GenBank/DDBJ databases">
        <title>Hoeflea sp. J2-29, isolated from marine algae.</title>
        <authorList>
            <person name="Kristyanto S."/>
            <person name="Kim J.M."/>
            <person name="Jeon C.O."/>
        </authorList>
    </citation>
    <scope>NUCLEOTIDE SEQUENCE</scope>
    <source>
        <strain evidence="4">J2-29</strain>
    </source>
</reference>
<keyword evidence="5" id="KW-1185">Reference proteome</keyword>
<dbReference type="Pfam" id="PF00378">
    <property type="entry name" value="ECH_1"/>
    <property type="match status" value="1"/>
</dbReference>
<evidence type="ECO:0000313" key="5">
    <source>
        <dbReference type="Proteomes" id="UP001081283"/>
    </source>
</evidence>
<name>A0ABT3YLT9_9HYPH</name>
<dbReference type="InterPro" id="IPR029045">
    <property type="entry name" value="ClpP/crotonase-like_dom_sf"/>
</dbReference>
<proteinExistence type="inferred from homology"/>
<dbReference type="NCBIfam" id="NF006007">
    <property type="entry name" value="PRK08138.1"/>
    <property type="match status" value="1"/>
</dbReference>
<dbReference type="CDD" id="cd06558">
    <property type="entry name" value="crotonase-like"/>
    <property type="match status" value="1"/>
</dbReference>
<dbReference type="PANTHER" id="PTHR11941:SF54">
    <property type="entry name" value="ENOYL-COA HYDRATASE, MITOCHONDRIAL"/>
    <property type="match status" value="1"/>
</dbReference>
<dbReference type="EMBL" id="JAOVZQ010000001">
    <property type="protein sequence ID" value="MCY0096813.1"/>
    <property type="molecule type" value="Genomic_DNA"/>
</dbReference>
<keyword evidence="2" id="KW-0456">Lyase</keyword>
<sequence length="256" mass="27114">MKPVIVEYPAEHVALLRLNRPEARNALSTELRVELRDQFNRLSEDSSIRAIVITGDMRAFAAGADIKGMVDIGAAEMMARNDEKNWAAIRNCPKPVIAAVDGYALGGGCELAMHADIIIAGEAAIFGQPEVRLGIMPGAGGTQRLARAIGKYRAMLMLLTAGTLTAQEAFAAGLVSKVVDGDGAVAEALSVAGTIAAMPPLAVAEIKQVLLAGMETNLETALMLERRAAYLLFETDDKRAAMTAFVNKNKPSFTGS</sequence>
<evidence type="ECO:0000256" key="1">
    <source>
        <dbReference type="ARBA" id="ARBA00005254"/>
    </source>
</evidence>
<evidence type="ECO:0000256" key="3">
    <source>
        <dbReference type="RuleBase" id="RU003707"/>
    </source>
</evidence>
<accession>A0ABT3YLT9</accession>
<evidence type="ECO:0000256" key="2">
    <source>
        <dbReference type="ARBA" id="ARBA00023239"/>
    </source>
</evidence>
<protein>
    <submittedName>
        <fullName evidence="4">Enoyl-CoA hydratase-related protein</fullName>
    </submittedName>
</protein>
<dbReference type="InterPro" id="IPR018376">
    <property type="entry name" value="Enoyl-CoA_hyd/isom_CS"/>
</dbReference>
<dbReference type="PANTHER" id="PTHR11941">
    <property type="entry name" value="ENOYL-COA HYDRATASE-RELATED"/>
    <property type="match status" value="1"/>
</dbReference>
<gene>
    <name evidence="4" type="ORF">OEG82_22765</name>
</gene>
<dbReference type="RefSeq" id="WP_267614637.1">
    <property type="nucleotide sequence ID" value="NZ_JAOVZQ010000001.1"/>
</dbReference>
<dbReference type="Gene3D" id="3.90.226.10">
    <property type="entry name" value="2-enoyl-CoA Hydratase, Chain A, domain 1"/>
    <property type="match status" value="1"/>
</dbReference>
<organism evidence="4 5">
    <name type="scientific">Hoeflea ulvae</name>
    <dbReference type="NCBI Taxonomy" id="2983764"/>
    <lineage>
        <taxon>Bacteria</taxon>
        <taxon>Pseudomonadati</taxon>
        <taxon>Pseudomonadota</taxon>
        <taxon>Alphaproteobacteria</taxon>
        <taxon>Hyphomicrobiales</taxon>
        <taxon>Rhizobiaceae</taxon>
        <taxon>Hoeflea</taxon>
    </lineage>
</organism>
<dbReference type="InterPro" id="IPR014748">
    <property type="entry name" value="Enoyl-CoA_hydra_C"/>
</dbReference>
<evidence type="ECO:0000313" key="4">
    <source>
        <dbReference type="EMBL" id="MCY0096813.1"/>
    </source>
</evidence>
<comment type="similarity">
    <text evidence="1 3">Belongs to the enoyl-CoA hydratase/isomerase family.</text>
</comment>
<dbReference type="PROSITE" id="PS00166">
    <property type="entry name" value="ENOYL_COA_HYDRATASE"/>
    <property type="match status" value="1"/>
</dbReference>
<dbReference type="SUPFAM" id="SSF52096">
    <property type="entry name" value="ClpP/crotonase"/>
    <property type="match status" value="1"/>
</dbReference>
<dbReference type="Gene3D" id="1.10.12.10">
    <property type="entry name" value="Lyase 2-enoyl-coa Hydratase, Chain A, domain 2"/>
    <property type="match status" value="1"/>
</dbReference>
<dbReference type="InterPro" id="IPR001753">
    <property type="entry name" value="Enoyl-CoA_hydra/iso"/>
</dbReference>
<comment type="caution">
    <text evidence="4">The sequence shown here is derived from an EMBL/GenBank/DDBJ whole genome shotgun (WGS) entry which is preliminary data.</text>
</comment>